<protein>
    <submittedName>
        <fullName evidence="1">Uncharacterized protein</fullName>
    </submittedName>
</protein>
<sequence>MCNIITDGLITSTKKICGRRRIQNSKLSSPTLALIERRNLNREYQEYEELIKIKKKAIHRDGRNRKTQMVEQAIEDNMNLKTPRKNLSKRKVRIHKLKDANNNARCDKTEIITNKTSTKSFILKKFLPIT</sequence>
<dbReference type="AlphaFoldDB" id="A0ABD2NZT2"/>
<reference evidence="1 2" key="1">
    <citation type="journal article" date="2021" name="BMC Biol.">
        <title>Horizontally acquired antibacterial genes associated with adaptive radiation of ladybird beetles.</title>
        <authorList>
            <person name="Li H.S."/>
            <person name="Tang X.F."/>
            <person name="Huang Y.H."/>
            <person name="Xu Z.Y."/>
            <person name="Chen M.L."/>
            <person name="Du X.Y."/>
            <person name="Qiu B.Y."/>
            <person name="Chen P.T."/>
            <person name="Zhang W."/>
            <person name="Slipinski A."/>
            <person name="Escalona H.E."/>
            <person name="Waterhouse R.M."/>
            <person name="Zwick A."/>
            <person name="Pang H."/>
        </authorList>
    </citation>
    <scope>NUCLEOTIDE SEQUENCE [LARGE SCALE GENOMIC DNA]</scope>
    <source>
        <strain evidence="1">SYSU2018</strain>
    </source>
</reference>
<proteinExistence type="predicted"/>
<organism evidence="1 2">
    <name type="scientific">Cryptolaemus montrouzieri</name>
    <dbReference type="NCBI Taxonomy" id="559131"/>
    <lineage>
        <taxon>Eukaryota</taxon>
        <taxon>Metazoa</taxon>
        <taxon>Ecdysozoa</taxon>
        <taxon>Arthropoda</taxon>
        <taxon>Hexapoda</taxon>
        <taxon>Insecta</taxon>
        <taxon>Pterygota</taxon>
        <taxon>Neoptera</taxon>
        <taxon>Endopterygota</taxon>
        <taxon>Coleoptera</taxon>
        <taxon>Polyphaga</taxon>
        <taxon>Cucujiformia</taxon>
        <taxon>Coccinelloidea</taxon>
        <taxon>Coccinellidae</taxon>
        <taxon>Scymninae</taxon>
        <taxon>Scymnini</taxon>
        <taxon>Cryptolaemus</taxon>
    </lineage>
</organism>
<comment type="caution">
    <text evidence="1">The sequence shown here is derived from an EMBL/GenBank/DDBJ whole genome shotgun (WGS) entry which is preliminary data.</text>
</comment>
<accession>A0ABD2NZT2</accession>
<keyword evidence="2" id="KW-1185">Reference proteome</keyword>
<evidence type="ECO:0000313" key="1">
    <source>
        <dbReference type="EMBL" id="KAL3283775.1"/>
    </source>
</evidence>
<gene>
    <name evidence="1" type="ORF">HHI36_017945</name>
</gene>
<dbReference type="Proteomes" id="UP001516400">
    <property type="component" value="Unassembled WGS sequence"/>
</dbReference>
<evidence type="ECO:0000313" key="2">
    <source>
        <dbReference type="Proteomes" id="UP001516400"/>
    </source>
</evidence>
<dbReference type="EMBL" id="JABFTP020000165">
    <property type="protein sequence ID" value="KAL3283775.1"/>
    <property type="molecule type" value="Genomic_DNA"/>
</dbReference>
<name>A0ABD2NZT2_9CUCU</name>